<reference evidence="2 3" key="1">
    <citation type="submission" date="2014-03" db="EMBL/GenBank/DDBJ databases">
        <title>Complete genome sequence of the Radio-Resistant Rubrobacter radiotolerans RSPS-4.</title>
        <authorList>
            <person name="Egas C.C."/>
            <person name="Barroso C.C."/>
            <person name="Froufe H.J.C."/>
            <person name="Pacheco J.J."/>
            <person name="Albuquerque L.L."/>
            <person name="da Costa M.M.S."/>
        </authorList>
    </citation>
    <scope>NUCLEOTIDE SEQUENCE [LARGE SCALE GENOMIC DNA]</scope>
    <source>
        <strain evidence="2 3">RSPS-4</strain>
    </source>
</reference>
<dbReference type="KEGG" id="rrd:RradSPS_0900"/>
<feature type="transmembrane region" description="Helical" evidence="1">
    <location>
        <begin position="6"/>
        <end position="32"/>
    </location>
</feature>
<evidence type="ECO:0000256" key="1">
    <source>
        <dbReference type="SAM" id="Phobius"/>
    </source>
</evidence>
<organism evidence="2 3">
    <name type="scientific">Rubrobacter radiotolerans</name>
    <name type="common">Arthrobacter radiotolerans</name>
    <dbReference type="NCBI Taxonomy" id="42256"/>
    <lineage>
        <taxon>Bacteria</taxon>
        <taxon>Bacillati</taxon>
        <taxon>Actinomycetota</taxon>
        <taxon>Rubrobacteria</taxon>
        <taxon>Rubrobacterales</taxon>
        <taxon>Rubrobacteraceae</taxon>
        <taxon>Rubrobacter</taxon>
    </lineage>
</organism>
<proteinExistence type="predicted"/>
<keyword evidence="1" id="KW-1133">Transmembrane helix</keyword>
<keyword evidence="1" id="KW-0472">Membrane</keyword>
<evidence type="ECO:0000313" key="2">
    <source>
        <dbReference type="EMBL" id="AHY46183.1"/>
    </source>
</evidence>
<dbReference type="STRING" id="42256.RradSPS_0900"/>
<sequence length="38" mass="4264">MDTVWLLVSIVGFAVLLAVFFFGGFVLLDFIWGRNRSG</sequence>
<dbReference type="AlphaFoldDB" id="A0A023X1I1"/>
<dbReference type="EMBL" id="CP007514">
    <property type="protein sequence ID" value="AHY46183.1"/>
    <property type="molecule type" value="Genomic_DNA"/>
</dbReference>
<name>A0A023X1I1_RUBRA</name>
<protein>
    <submittedName>
        <fullName evidence="2">Uncharacterized protein</fullName>
    </submittedName>
</protein>
<dbReference type="HOGENOM" id="CLU_3332547_0_0_11"/>
<accession>A0A023X1I1</accession>
<keyword evidence="3" id="KW-1185">Reference proteome</keyword>
<dbReference type="Proteomes" id="UP000025229">
    <property type="component" value="Chromosome"/>
</dbReference>
<evidence type="ECO:0000313" key="3">
    <source>
        <dbReference type="Proteomes" id="UP000025229"/>
    </source>
</evidence>
<keyword evidence="1" id="KW-0812">Transmembrane</keyword>
<gene>
    <name evidence="2" type="ORF">RradSPS_0900</name>
</gene>